<proteinExistence type="predicted"/>
<dbReference type="STRING" id="993073.AS029_12775"/>
<protein>
    <submittedName>
        <fullName evidence="1">Uncharacterized protein</fullName>
    </submittedName>
</protein>
<dbReference type="OrthoDB" id="5083893at2"/>
<reference evidence="1 2" key="1">
    <citation type="submission" date="2016-09" db="EMBL/GenBank/DDBJ databases">
        <authorList>
            <person name="Capua I."/>
            <person name="De Benedictis P."/>
            <person name="Joannis T."/>
            <person name="Lombin L.H."/>
            <person name="Cattoli G."/>
        </authorList>
    </citation>
    <scope>NUCLEOTIDE SEQUENCE [LARGE SCALE GENOMIC DNA]</scope>
    <source>
        <strain evidence="1 2">NIO-1002</strain>
    </source>
</reference>
<name>A0A1G6NTV2_9MICO</name>
<evidence type="ECO:0000313" key="1">
    <source>
        <dbReference type="EMBL" id="SDC70687.1"/>
    </source>
</evidence>
<evidence type="ECO:0000313" key="2">
    <source>
        <dbReference type="Proteomes" id="UP000183203"/>
    </source>
</evidence>
<dbReference type="Proteomes" id="UP000183203">
    <property type="component" value="Unassembled WGS sequence"/>
</dbReference>
<organism evidence="1 2">
    <name type="scientific">Microbacterium enclense</name>
    <dbReference type="NCBI Taxonomy" id="993073"/>
    <lineage>
        <taxon>Bacteria</taxon>
        <taxon>Bacillati</taxon>
        <taxon>Actinomycetota</taxon>
        <taxon>Actinomycetes</taxon>
        <taxon>Micrococcales</taxon>
        <taxon>Microbacteriaceae</taxon>
        <taxon>Microbacterium</taxon>
    </lineage>
</organism>
<accession>A0A1G6NTV2</accession>
<dbReference type="AlphaFoldDB" id="A0A1G6NTV2"/>
<dbReference type="EMBL" id="FMYG01000006">
    <property type="protein sequence ID" value="SDC70687.1"/>
    <property type="molecule type" value="Genomic_DNA"/>
</dbReference>
<gene>
    <name evidence="1" type="ORF">SAMN05216418_2834</name>
</gene>
<dbReference type="RefSeq" id="WP_058232968.1">
    <property type="nucleotide sequence ID" value="NZ_FMYG01000006.1"/>
</dbReference>
<sequence>MTLVCATNDGLSGIRACTTLGEHRVTCLDHPGWDEKTRPGTCRGCLPLAAEVGFLCRHCWELVETAYAGWQRWSTLIVAAGGRAVTATGGGGSSALGYSNLSLAMLELDACNRHLATREDRTLLMWVNTPAGAGHAIQFAHAALNAYRTLEVEERAKVTPPPARCPECGLLTATRNRERVVGAFTVVECQHCGHRLDKIRTGPDSWTGSRACEHDNGAEHLACTDVDCGCWCHHYGTKSRRAGIELLWDADLATAAPGSAPRDAWTIDDAHTITRRTADTGRKTA</sequence>